<dbReference type="EMBL" id="LUUG01000107">
    <property type="protein sequence ID" value="OAH98804.1"/>
    <property type="molecule type" value="Genomic_DNA"/>
</dbReference>
<accession>A0A177M0E3</accession>
<organism evidence="1 2">
    <name type="scientific">Methylomonas methanica</name>
    <dbReference type="NCBI Taxonomy" id="421"/>
    <lineage>
        <taxon>Bacteria</taxon>
        <taxon>Pseudomonadati</taxon>
        <taxon>Pseudomonadota</taxon>
        <taxon>Gammaproteobacteria</taxon>
        <taxon>Methylococcales</taxon>
        <taxon>Methylococcaceae</taxon>
        <taxon>Methylomonas</taxon>
    </lineage>
</organism>
<proteinExistence type="predicted"/>
<protein>
    <submittedName>
        <fullName evidence="1">Uncharacterized protein</fullName>
    </submittedName>
</protein>
<reference evidence="2" key="1">
    <citation type="submission" date="2016-03" db="EMBL/GenBank/DDBJ databases">
        <authorList>
            <person name="Heylen K."/>
            <person name="De Vos P."/>
            <person name="Vekeman B."/>
        </authorList>
    </citation>
    <scope>NUCLEOTIDE SEQUENCE [LARGE SCALE GENOMIC DNA]</scope>
    <source>
        <strain evidence="2">R-45363</strain>
    </source>
</reference>
<comment type="caution">
    <text evidence="1">The sequence shown here is derived from an EMBL/GenBank/DDBJ whole genome shotgun (WGS) entry which is preliminary data.</text>
</comment>
<name>A0A177M0E3_METMH</name>
<dbReference type="Proteomes" id="UP000078090">
    <property type="component" value="Unassembled WGS sequence"/>
</dbReference>
<gene>
    <name evidence="1" type="ORF">A1332_19995</name>
</gene>
<dbReference type="AlphaFoldDB" id="A0A177M0E3"/>
<evidence type="ECO:0000313" key="1">
    <source>
        <dbReference type="EMBL" id="OAH98804.1"/>
    </source>
</evidence>
<evidence type="ECO:0000313" key="2">
    <source>
        <dbReference type="Proteomes" id="UP000078090"/>
    </source>
</evidence>
<sequence>MLNRSINDTATSDSFVEFITLTAKKVALNPTSPELDSLFRAFIESCIANGQDDILVSALRQSEGLHVFSILNERIVSLAERIRVRLPSMPNAEAIVFAIPMVIETHPGKALPKRIEDSERIRQLLQSHGLINDRQALAIHDELFTLEDINWLPSQIRQINQQLIEQAEGEISTSESRRSFVMKPSESPEGELILRFLVGVVINDQALTPLFCEQPKSDDFGGFAEEWSEPFKEEMDEQTGHNVWEIEKPNPLSIAASRGIHLHNELDIFYKVNMKAQDYPVSKVLLSKHGVDGIPTEIRAAFFDREKELSTVYVWPLLTTDDAKSVFEDINGLLTNLNIPHVIDNNLLPAIEFTGNFHHYCESMSRQLEPEEPQTFFIC</sequence>
<dbReference type="RefSeq" id="WP_064010144.1">
    <property type="nucleotide sequence ID" value="NZ_LUUG01000107.1"/>
</dbReference>